<dbReference type="STRING" id="1434111.MSLAZ_1078"/>
<evidence type="ECO:0000313" key="7">
    <source>
        <dbReference type="Proteomes" id="UP000033072"/>
    </source>
</evidence>
<dbReference type="PROSITE" id="PS00903">
    <property type="entry name" value="CYT_DCMP_DEAMINASES_1"/>
    <property type="match status" value="1"/>
</dbReference>
<proteinExistence type="inferred from homology"/>
<evidence type="ECO:0000259" key="5">
    <source>
        <dbReference type="PROSITE" id="PS51747"/>
    </source>
</evidence>
<dbReference type="KEGG" id="mls:MSLAZ_1078"/>
<evidence type="ECO:0000256" key="1">
    <source>
        <dbReference type="ARBA" id="ARBA00006576"/>
    </source>
</evidence>
<gene>
    <name evidence="6" type="ORF">MSLAZ_1078</name>
</gene>
<reference evidence="6 7" key="1">
    <citation type="submission" date="2014-07" db="EMBL/GenBank/DDBJ databases">
        <title>Methanogenic archaea and the global carbon cycle.</title>
        <authorList>
            <person name="Henriksen J.R."/>
            <person name="Luke J."/>
            <person name="Reinhart S."/>
            <person name="Benedict M.N."/>
            <person name="Youngblut N.D."/>
            <person name="Metcalf M.E."/>
            <person name="Whitaker R.J."/>
            <person name="Metcalf W.W."/>
        </authorList>
    </citation>
    <scope>NUCLEOTIDE SEQUENCE [LARGE SCALE GENOMIC DNA]</scope>
    <source>
        <strain evidence="6 7">Z-7289</strain>
    </source>
</reference>
<dbReference type="AlphaFoldDB" id="A0A0E3S0Y9"/>
<dbReference type="HOGENOM" id="CLU_025810_5_2_2"/>
<keyword evidence="3" id="KW-0378">Hydrolase</keyword>
<dbReference type="PANTHER" id="PTHR11079:SF161">
    <property type="entry name" value="CMP_DCMP-TYPE DEAMINASE DOMAIN-CONTAINING PROTEIN"/>
    <property type="match status" value="1"/>
</dbReference>
<accession>A0A0E3S0Y9</accession>
<name>A0A0E3S0Y9_9EURY</name>
<feature type="domain" description="CMP/dCMP-type deaminase" evidence="5">
    <location>
        <begin position="3"/>
        <end position="133"/>
    </location>
</feature>
<dbReference type="Gene3D" id="3.40.140.10">
    <property type="entry name" value="Cytidine Deaminase, domain 2"/>
    <property type="match status" value="1"/>
</dbReference>
<dbReference type="PATRIC" id="fig|1434111.4.peg.1380"/>
<dbReference type="PANTHER" id="PTHR11079">
    <property type="entry name" value="CYTOSINE DEAMINASE FAMILY MEMBER"/>
    <property type="match status" value="1"/>
</dbReference>
<dbReference type="GeneID" id="24805801"/>
<dbReference type="RefSeq" id="WP_048125204.1">
    <property type="nucleotide sequence ID" value="NZ_CP009515.1"/>
</dbReference>
<dbReference type="GO" id="GO:0006152">
    <property type="term" value="P:purine nucleoside catabolic process"/>
    <property type="evidence" value="ECO:0007669"/>
    <property type="project" value="TreeGrafter"/>
</dbReference>
<keyword evidence="2" id="KW-0479">Metal-binding</keyword>
<protein>
    <submittedName>
        <fullName evidence="6">Cytidine/deoxycytidylate deaminase family protein</fullName>
    </submittedName>
</protein>
<dbReference type="GO" id="GO:0008270">
    <property type="term" value="F:zinc ion binding"/>
    <property type="evidence" value="ECO:0007669"/>
    <property type="project" value="InterPro"/>
</dbReference>
<dbReference type="CDD" id="cd01285">
    <property type="entry name" value="nucleoside_deaminase"/>
    <property type="match status" value="1"/>
</dbReference>
<dbReference type="GO" id="GO:0047974">
    <property type="term" value="F:guanosine deaminase activity"/>
    <property type="evidence" value="ECO:0007669"/>
    <property type="project" value="TreeGrafter"/>
</dbReference>
<dbReference type="EMBL" id="CP009515">
    <property type="protein sequence ID" value="AKB74339.1"/>
    <property type="molecule type" value="Genomic_DNA"/>
</dbReference>
<evidence type="ECO:0000256" key="2">
    <source>
        <dbReference type="ARBA" id="ARBA00022723"/>
    </source>
</evidence>
<keyword evidence="7" id="KW-1185">Reference proteome</keyword>
<sequence>MLEKYLLFMRRAIELSLECVKRGGGPFGAVIAKNGKIVSESCNQVTILNDPTAHAEISAIREAARKLNTFDLSGCEIYASCEPCPMCFGAIYWARIDRVFFASTRSDAENIGFDDSFIYEEISRPVRERSIEFKQLLRGEALEAFRAWEEAEDKVKY</sequence>
<dbReference type="InterPro" id="IPR002125">
    <property type="entry name" value="CMP_dCMP_dom"/>
</dbReference>
<organism evidence="6 7">
    <name type="scientific">Methanosarcina lacustris Z-7289</name>
    <dbReference type="NCBI Taxonomy" id="1434111"/>
    <lineage>
        <taxon>Archaea</taxon>
        <taxon>Methanobacteriati</taxon>
        <taxon>Methanobacteriota</taxon>
        <taxon>Stenosarchaea group</taxon>
        <taxon>Methanomicrobia</taxon>
        <taxon>Methanosarcinales</taxon>
        <taxon>Methanosarcinaceae</taxon>
        <taxon>Methanosarcina</taxon>
    </lineage>
</organism>
<comment type="similarity">
    <text evidence="1">Belongs to the cytidine and deoxycytidylate deaminase family.</text>
</comment>
<dbReference type="FunFam" id="3.40.140.10:FF:000011">
    <property type="entry name" value="tRNA-specific adenosine deaminase"/>
    <property type="match status" value="1"/>
</dbReference>
<dbReference type="InterPro" id="IPR016193">
    <property type="entry name" value="Cytidine_deaminase-like"/>
</dbReference>
<dbReference type="Pfam" id="PF00383">
    <property type="entry name" value="dCMP_cyt_deam_1"/>
    <property type="match status" value="1"/>
</dbReference>
<dbReference type="InterPro" id="IPR016192">
    <property type="entry name" value="APOBEC/CMP_deaminase_Zn-bd"/>
</dbReference>
<dbReference type="OrthoDB" id="7284at2157"/>
<evidence type="ECO:0000256" key="3">
    <source>
        <dbReference type="ARBA" id="ARBA00022801"/>
    </source>
</evidence>
<dbReference type="PROSITE" id="PS51747">
    <property type="entry name" value="CYT_DCMP_DEAMINASES_2"/>
    <property type="match status" value="1"/>
</dbReference>
<keyword evidence="4" id="KW-0862">Zinc</keyword>
<evidence type="ECO:0000256" key="4">
    <source>
        <dbReference type="ARBA" id="ARBA00022833"/>
    </source>
</evidence>
<dbReference type="SUPFAM" id="SSF53927">
    <property type="entry name" value="Cytidine deaminase-like"/>
    <property type="match status" value="1"/>
</dbReference>
<evidence type="ECO:0000313" key="6">
    <source>
        <dbReference type="EMBL" id="AKB74339.1"/>
    </source>
</evidence>
<dbReference type="Proteomes" id="UP000033072">
    <property type="component" value="Chromosome"/>
</dbReference>